<dbReference type="SUPFAM" id="SSF56784">
    <property type="entry name" value="HAD-like"/>
    <property type="match status" value="1"/>
</dbReference>
<keyword evidence="7" id="KW-0460">Magnesium</keyword>
<evidence type="ECO:0000256" key="9">
    <source>
        <dbReference type="ARBA" id="ARBA00048138"/>
    </source>
</evidence>
<dbReference type="EC" id="3.1.3.3" evidence="3"/>
<dbReference type="STRING" id="1618443.UV73_C0004G0160"/>
<dbReference type="InterPro" id="IPR050582">
    <property type="entry name" value="HAD-like_SerB"/>
</dbReference>
<dbReference type="EMBL" id="LCFP01000004">
    <property type="protein sequence ID" value="KKS98018.1"/>
    <property type="molecule type" value="Genomic_DNA"/>
</dbReference>
<dbReference type="NCBIfam" id="TIGR01488">
    <property type="entry name" value="HAD-SF-IB"/>
    <property type="match status" value="1"/>
</dbReference>
<evidence type="ECO:0000256" key="4">
    <source>
        <dbReference type="ARBA" id="ARBA00022605"/>
    </source>
</evidence>
<dbReference type="GO" id="GO:0006564">
    <property type="term" value="P:L-serine biosynthetic process"/>
    <property type="evidence" value="ECO:0007669"/>
    <property type="project" value="UniProtKB-KW"/>
</dbReference>
<keyword evidence="5" id="KW-0479">Metal-binding</keyword>
<evidence type="ECO:0000256" key="1">
    <source>
        <dbReference type="ARBA" id="ARBA00001946"/>
    </source>
</evidence>
<evidence type="ECO:0000256" key="2">
    <source>
        <dbReference type="ARBA" id="ARBA00005135"/>
    </source>
</evidence>
<evidence type="ECO:0000256" key="8">
    <source>
        <dbReference type="ARBA" id="ARBA00023299"/>
    </source>
</evidence>
<organism evidence="11 12">
    <name type="scientific">Candidatus Gottesmanbacteria bacterium GW2011_GWA2_43_14</name>
    <dbReference type="NCBI Taxonomy" id="1618443"/>
    <lineage>
        <taxon>Bacteria</taxon>
        <taxon>Candidatus Gottesmaniibacteriota</taxon>
    </lineage>
</organism>
<dbReference type="Pfam" id="PF12710">
    <property type="entry name" value="HAD"/>
    <property type="match status" value="1"/>
</dbReference>
<dbReference type="Proteomes" id="UP000034894">
    <property type="component" value="Unassembled WGS sequence"/>
</dbReference>
<evidence type="ECO:0000256" key="3">
    <source>
        <dbReference type="ARBA" id="ARBA00012640"/>
    </source>
</evidence>
<evidence type="ECO:0000313" key="12">
    <source>
        <dbReference type="Proteomes" id="UP000034894"/>
    </source>
</evidence>
<dbReference type="Gene3D" id="3.40.50.1000">
    <property type="entry name" value="HAD superfamily/HAD-like"/>
    <property type="match status" value="1"/>
</dbReference>
<evidence type="ECO:0000256" key="5">
    <source>
        <dbReference type="ARBA" id="ARBA00022723"/>
    </source>
</evidence>
<evidence type="ECO:0000313" key="11">
    <source>
        <dbReference type="EMBL" id="KKS98018.1"/>
    </source>
</evidence>
<dbReference type="PANTHER" id="PTHR43344">
    <property type="entry name" value="PHOSPHOSERINE PHOSPHATASE"/>
    <property type="match status" value="1"/>
</dbReference>
<comment type="cofactor">
    <cofactor evidence="1">
        <name>Mg(2+)</name>
        <dbReference type="ChEBI" id="CHEBI:18420"/>
    </cofactor>
</comment>
<dbReference type="Gene3D" id="1.10.150.210">
    <property type="entry name" value="Phosphoserine phosphatase, domain 2"/>
    <property type="match status" value="1"/>
</dbReference>
<comment type="catalytic activity">
    <reaction evidence="10">
        <text>O-phospho-D-serine + H2O = D-serine + phosphate</text>
        <dbReference type="Rhea" id="RHEA:24873"/>
        <dbReference type="ChEBI" id="CHEBI:15377"/>
        <dbReference type="ChEBI" id="CHEBI:35247"/>
        <dbReference type="ChEBI" id="CHEBI:43474"/>
        <dbReference type="ChEBI" id="CHEBI:58680"/>
        <dbReference type="EC" id="3.1.3.3"/>
    </reaction>
</comment>
<dbReference type="InterPro" id="IPR036412">
    <property type="entry name" value="HAD-like_sf"/>
</dbReference>
<protein>
    <recommendedName>
        <fullName evidence="3">phosphoserine phosphatase</fullName>
        <ecNumber evidence="3">3.1.3.3</ecNumber>
    </recommendedName>
</protein>
<evidence type="ECO:0000256" key="10">
    <source>
        <dbReference type="ARBA" id="ARBA00048523"/>
    </source>
</evidence>
<comment type="pathway">
    <text evidence="2">Amino-acid biosynthesis; L-serine biosynthesis; L-serine from 3-phospho-D-glycerate: step 3/3.</text>
</comment>
<dbReference type="AlphaFoldDB" id="A0A0G1GGT1"/>
<comment type="caution">
    <text evidence="11">The sequence shown here is derived from an EMBL/GenBank/DDBJ whole genome shotgun (WGS) entry which is preliminary data.</text>
</comment>
<proteinExistence type="predicted"/>
<dbReference type="GO" id="GO:0005737">
    <property type="term" value="C:cytoplasm"/>
    <property type="evidence" value="ECO:0007669"/>
    <property type="project" value="TreeGrafter"/>
</dbReference>
<evidence type="ECO:0000256" key="6">
    <source>
        <dbReference type="ARBA" id="ARBA00022801"/>
    </source>
</evidence>
<evidence type="ECO:0000256" key="7">
    <source>
        <dbReference type="ARBA" id="ARBA00022842"/>
    </source>
</evidence>
<gene>
    <name evidence="11" type="ORF">UV73_C0004G0160</name>
</gene>
<dbReference type="GO" id="GO:0036424">
    <property type="term" value="F:L-phosphoserine phosphatase activity"/>
    <property type="evidence" value="ECO:0007669"/>
    <property type="project" value="TreeGrafter"/>
</dbReference>
<reference evidence="11 12" key="1">
    <citation type="journal article" date="2015" name="Nature">
        <title>rRNA introns, odd ribosomes, and small enigmatic genomes across a large radiation of phyla.</title>
        <authorList>
            <person name="Brown C.T."/>
            <person name="Hug L.A."/>
            <person name="Thomas B.C."/>
            <person name="Sharon I."/>
            <person name="Castelle C.J."/>
            <person name="Singh A."/>
            <person name="Wilkins M.J."/>
            <person name="Williams K.H."/>
            <person name="Banfield J.F."/>
        </authorList>
    </citation>
    <scope>NUCLEOTIDE SEQUENCE [LARGE SCALE GENOMIC DNA]</scope>
</reference>
<dbReference type="InterPro" id="IPR023214">
    <property type="entry name" value="HAD_sf"/>
</dbReference>
<name>A0A0G1GGT1_9BACT</name>
<sequence>MNSSSIIGTSVINTGELNPLSPEKVSVLKNGVRTAVIDLESTLTGNEALNFWADMIGAGQEVWEITNSAMNGTNGTAQNGQRDYEDALKARLAIDKPDIQMVNAAADNNMKLMAKNAKQVVNALLDSGINVVIVTGGFDLVIEPVQGYFPCPIYTNNLFKNKKTGRFTEIGDQEILVRTNGKKDLVNELREAGEIEGPIGVFGDGTSDMNIDGDIRICQANWASRNEAIRMSDITVRHIEAIIPAFLGYERRAVMRKGHYGELLRLGVFELKDSSTRFNDVAFGIEIISRLNSEYDPRKDEDRIISLPAGKNNHREPISANIFNREDRYA</sequence>
<comment type="catalytic activity">
    <reaction evidence="9">
        <text>O-phospho-L-serine + H2O = L-serine + phosphate</text>
        <dbReference type="Rhea" id="RHEA:21208"/>
        <dbReference type="ChEBI" id="CHEBI:15377"/>
        <dbReference type="ChEBI" id="CHEBI:33384"/>
        <dbReference type="ChEBI" id="CHEBI:43474"/>
        <dbReference type="ChEBI" id="CHEBI:57524"/>
        <dbReference type="EC" id="3.1.3.3"/>
    </reaction>
</comment>
<keyword evidence="8" id="KW-0718">Serine biosynthesis</keyword>
<dbReference type="PANTHER" id="PTHR43344:SF2">
    <property type="entry name" value="PHOSPHOSERINE PHOSPHATASE"/>
    <property type="match status" value="1"/>
</dbReference>
<keyword evidence="4" id="KW-0028">Amino-acid biosynthesis</keyword>
<accession>A0A0G1GGT1</accession>
<keyword evidence="6 11" id="KW-0378">Hydrolase</keyword>
<dbReference type="GO" id="GO:0000287">
    <property type="term" value="F:magnesium ion binding"/>
    <property type="evidence" value="ECO:0007669"/>
    <property type="project" value="TreeGrafter"/>
</dbReference>